<organism evidence="2 3">
    <name type="scientific">Tagetes erecta</name>
    <name type="common">African marigold</name>
    <dbReference type="NCBI Taxonomy" id="13708"/>
    <lineage>
        <taxon>Eukaryota</taxon>
        <taxon>Viridiplantae</taxon>
        <taxon>Streptophyta</taxon>
        <taxon>Embryophyta</taxon>
        <taxon>Tracheophyta</taxon>
        <taxon>Spermatophyta</taxon>
        <taxon>Magnoliopsida</taxon>
        <taxon>eudicotyledons</taxon>
        <taxon>Gunneridae</taxon>
        <taxon>Pentapetalae</taxon>
        <taxon>asterids</taxon>
        <taxon>campanulids</taxon>
        <taxon>Asterales</taxon>
        <taxon>Asteraceae</taxon>
        <taxon>Asteroideae</taxon>
        <taxon>Heliantheae alliance</taxon>
        <taxon>Tageteae</taxon>
        <taxon>Tagetes</taxon>
    </lineage>
</organism>
<accession>A0AAD8KYV7</accession>
<dbReference type="Proteomes" id="UP001229421">
    <property type="component" value="Unassembled WGS sequence"/>
</dbReference>
<comment type="caution">
    <text evidence="2">The sequence shown here is derived from an EMBL/GenBank/DDBJ whole genome shotgun (WGS) entry which is preliminary data.</text>
</comment>
<dbReference type="PANTHER" id="PTHR33670:SF17">
    <property type="entry name" value="ANTHER-SPECIFIC PROLINE-RICH PROTEIN APG"/>
    <property type="match status" value="1"/>
</dbReference>
<feature type="region of interest" description="Disordered" evidence="1">
    <location>
        <begin position="1"/>
        <end position="41"/>
    </location>
</feature>
<dbReference type="EMBL" id="JAUHHV010000003">
    <property type="protein sequence ID" value="KAK1429666.1"/>
    <property type="molecule type" value="Genomic_DNA"/>
</dbReference>
<gene>
    <name evidence="2" type="ORF">QVD17_11880</name>
</gene>
<dbReference type="AlphaFoldDB" id="A0AAD8KYV7"/>
<protein>
    <submittedName>
        <fullName evidence="2">Uncharacterized protein</fullName>
    </submittedName>
</protein>
<name>A0AAD8KYV7_TARER</name>
<evidence type="ECO:0000256" key="1">
    <source>
        <dbReference type="SAM" id="MobiDB-lite"/>
    </source>
</evidence>
<evidence type="ECO:0000313" key="2">
    <source>
        <dbReference type="EMBL" id="KAK1429666.1"/>
    </source>
</evidence>
<evidence type="ECO:0000313" key="3">
    <source>
        <dbReference type="Proteomes" id="UP001229421"/>
    </source>
</evidence>
<sequence length="155" mass="17332">MKSRRKNPSSRNITIPDSRRQSPPQRILKERNTPPPSNNLVMGQVKILKRGEPLEQVSIDPVNSFKVDGELKSTSENGREFIATKKKATKHKMSSVHVLKDEDLVLSSTRRLGPDAGIVSKQMKMKMIEGYAGYGFVESPSPSLVPLPTFPIKKH</sequence>
<keyword evidence="3" id="KW-1185">Reference proteome</keyword>
<proteinExistence type="predicted"/>
<reference evidence="2" key="1">
    <citation type="journal article" date="2023" name="bioRxiv">
        <title>Improved chromosome-level genome assembly for marigold (Tagetes erecta).</title>
        <authorList>
            <person name="Jiang F."/>
            <person name="Yuan L."/>
            <person name="Wang S."/>
            <person name="Wang H."/>
            <person name="Xu D."/>
            <person name="Wang A."/>
            <person name="Fan W."/>
        </authorList>
    </citation>
    <scope>NUCLEOTIDE SEQUENCE</scope>
    <source>
        <strain evidence="2">WSJ</strain>
        <tissue evidence="2">Leaf</tissue>
    </source>
</reference>
<dbReference type="PANTHER" id="PTHR33670">
    <property type="entry name" value="SPLICING FACTOR, PROLINE- AND GLUTAMINE-RICH-LIKE"/>
    <property type="match status" value="1"/>
</dbReference>